<dbReference type="InterPro" id="IPR021858">
    <property type="entry name" value="Fun_TF"/>
</dbReference>
<feature type="compositionally biased region" description="Low complexity" evidence="1">
    <location>
        <begin position="118"/>
        <end position="130"/>
    </location>
</feature>
<proteinExistence type="predicted"/>
<dbReference type="Proteomes" id="UP001629113">
    <property type="component" value="Unassembled WGS sequence"/>
</dbReference>
<keyword evidence="3" id="KW-1185">Reference proteome</keyword>
<evidence type="ECO:0000313" key="2">
    <source>
        <dbReference type="EMBL" id="KAL3420448.1"/>
    </source>
</evidence>
<dbReference type="EMBL" id="JBFCZG010000007">
    <property type="protein sequence ID" value="KAL3420448.1"/>
    <property type="molecule type" value="Genomic_DNA"/>
</dbReference>
<reference evidence="2 3" key="1">
    <citation type="submission" date="2024-06" db="EMBL/GenBank/DDBJ databases">
        <title>Complete genome of Phlyctema vagabunda strain 19-DSS-EL-015.</title>
        <authorList>
            <person name="Fiorenzani C."/>
        </authorList>
    </citation>
    <scope>NUCLEOTIDE SEQUENCE [LARGE SCALE GENOMIC DNA]</scope>
    <source>
        <strain evidence="2 3">19-DSS-EL-015</strain>
    </source>
</reference>
<accession>A0ABR4PAW4</accession>
<protein>
    <submittedName>
        <fullName evidence="2">Sarcosine oxidase</fullName>
    </submittedName>
</protein>
<dbReference type="PANTHER" id="PTHR38111">
    <property type="entry name" value="ZN(2)-C6 FUNGAL-TYPE DOMAIN-CONTAINING PROTEIN-RELATED"/>
    <property type="match status" value="1"/>
</dbReference>
<organism evidence="2 3">
    <name type="scientific">Phlyctema vagabunda</name>
    <dbReference type="NCBI Taxonomy" id="108571"/>
    <lineage>
        <taxon>Eukaryota</taxon>
        <taxon>Fungi</taxon>
        <taxon>Dikarya</taxon>
        <taxon>Ascomycota</taxon>
        <taxon>Pezizomycotina</taxon>
        <taxon>Leotiomycetes</taxon>
        <taxon>Helotiales</taxon>
        <taxon>Dermateaceae</taxon>
        <taxon>Phlyctema</taxon>
    </lineage>
</organism>
<name>A0ABR4PAW4_9HELO</name>
<dbReference type="PANTHER" id="PTHR38111:SF6">
    <property type="entry name" value="FINGER DOMAIN PROTEIN, PUTATIVE (AFU_ORTHOLOGUE AFUA_8G01940)-RELATED"/>
    <property type="match status" value="1"/>
</dbReference>
<feature type="compositionally biased region" description="Basic and acidic residues" evidence="1">
    <location>
        <begin position="91"/>
        <end position="102"/>
    </location>
</feature>
<dbReference type="InterPro" id="IPR053178">
    <property type="entry name" value="Osmoadaptation_assoc"/>
</dbReference>
<dbReference type="Pfam" id="PF11951">
    <property type="entry name" value="Fungal_trans_2"/>
    <property type="match status" value="1"/>
</dbReference>
<comment type="caution">
    <text evidence="2">The sequence shown here is derived from an EMBL/GenBank/DDBJ whole genome shotgun (WGS) entry which is preliminary data.</text>
</comment>
<evidence type="ECO:0000313" key="3">
    <source>
        <dbReference type="Proteomes" id="UP001629113"/>
    </source>
</evidence>
<sequence length="532" mass="60217">MATRDPEVQFHFINSSVDKKPTGPQDGATRALIRKQAMKKASAARKQNGSYGKHNLRQLPVFVDEPVLQPPTTYLVPVRELKSYQPNAQSRKADATTAEKRQVANRVQRPRNTNLELPSNRPPVVNSVPPSMSQTPFRLMTMKFGMNILDMSNLTTFHVSRVTRMVLSQDPTEVMNLLRYNQWSFFSYLPDSYDKSLCVRFAVDCVVARVRQILSPAQEWLDAQVIKSYVRALGCLQRALDSPQLVFTPDVLYATEILALYELLSPSEPTAWIKHSAGAADLIRLRGPKRYKTEFEKSLFMAHVGAIATESLLNNERCFLEEEAWRDVFRSVIVDDEVISDRSEAVISLFMHKSKIAGICHDATAGLTSPTPPPMEAIIQLTDRAVRLRQDILQWRYDHAHLLGSLTDISLGSAEDDKRCKVIGVYFSCIIVTTRLVSSLLADQRVALENETQEYVEQVFELERRVARLRPEASLFIALTVAVAQATRATANLWRGEDKNGVMQVEQNPVIETWKFERYCALMGRKFPAVET</sequence>
<evidence type="ECO:0000256" key="1">
    <source>
        <dbReference type="SAM" id="MobiDB-lite"/>
    </source>
</evidence>
<feature type="region of interest" description="Disordered" evidence="1">
    <location>
        <begin position="85"/>
        <end position="130"/>
    </location>
</feature>
<gene>
    <name evidence="2" type="ORF">PVAG01_08947</name>
</gene>